<evidence type="ECO:0000256" key="5">
    <source>
        <dbReference type="RuleBase" id="RU003581"/>
    </source>
</evidence>
<evidence type="ECO:0000256" key="4">
    <source>
        <dbReference type="RuleBase" id="RU003456"/>
    </source>
</evidence>
<comment type="subunit">
    <text evidence="3 5">NDH-1 can be composed of about 15 different subunits; different subcomplexes with different compositions have been identified which probably have different functions.</text>
</comment>
<keyword evidence="3 4" id="KW-1278">Translocase</keyword>
<dbReference type="SUPFAM" id="SSF143243">
    <property type="entry name" value="Nqo5-like"/>
    <property type="match status" value="1"/>
</dbReference>
<evidence type="ECO:0000256" key="2">
    <source>
        <dbReference type="ARBA" id="ARBA00022448"/>
    </source>
</evidence>
<dbReference type="NCBIfam" id="NF009141">
    <property type="entry name" value="PRK12494.1"/>
    <property type="match status" value="1"/>
</dbReference>
<accession>A0A951PRA7</accession>
<organism evidence="8 9">
    <name type="scientific">Symplocastrum torsivum CPER-KK1</name>
    <dbReference type="NCBI Taxonomy" id="450513"/>
    <lineage>
        <taxon>Bacteria</taxon>
        <taxon>Bacillati</taxon>
        <taxon>Cyanobacteriota</taxon>
        <taxon>Cyanophyceae</taxon>
        <taxon>Oscillatoriophycideae</taxon>
        <taxon>Oscillatoriales</taxon>
        <taxon>Microcoleaceae</taxon>
        <taxon>Symplocastrum</taxon>
    </lineage>
</organism>
<dbReference type="InterPro" id="IPR037232">
    <property type="entry name" value="NADH_quin_OxRdtase_su_C/D-like"/>
</dbReference>
<keyword evidence="3 4" id="KW-0520">NAD</keyword>
<dbReference type="PANTHER" id="PTHR10884">
    <property type="entry name" value="NADH DEHYDROGENASE UBIQUINONE IRON-SULFUR PROTEIN 3"/>
    <property type="match status" value="1"/>
</dbReference>
<dbReference type="Pfam" id="PF00329">
    <property type="entry name" value="Complex1_30kDa"/>
    <property type="match status" value="1"/>
</dbReference>
<dbReference type="GO" id="GO:0016655">
    <property type="term" value="F:oxidoreductase activity, acting on NAD(P)H, quinone or similar compound as acceptor"/>
    <property type="evidence" value="ECO:0007669"/>
    <property type="project" value="UniProtKB-UniRule"/>
</dbReference>
<comment type="catalytic activity">
    <reaction evidence="3 5">
        <text>a plastoquinone + NADPH + (n+1) H(+)(in) = a plastoquinol + NADP(+) + n H(+)(out)</text>
        <dbReference type="Rhea" id="RHEA:42612"/>
        <dbReference type="Rhea" id="RHEA-COMP:9561"/>
        <dbReference type="Rhea" id="RHEA-COMP:9562"/>
        <dbReference type="ChEBI" id="CHEBI:15378"/>
        <dbReference type="ChEBI" id="CHEBI:17757"/>
        <dbReference type="ChEBI" id="CHEBI:57783"/>
        <dbReference type="ChEBI" id="CHEBI:58349"/>
        <dbReference type="ChEBI" id="CHEBI:62192"/>
    </reaction>
</comment>
<dbReference type="GO" id="GO:0008137">
    <property type="term" value="F:NADH dehydrogenase (ubiquinone) activity"/>
    <property type="evidence" value="ECO:0007669"/>
    <property type="project" value="UniProtKB-UniRule"/>
</dbReference>
<protein>
    <recommendedName>
        <fullName evidence="3">NAD(P)H-quinone oxidoreductase subunit J</fullName>
        <ecNumber evidence="3">7.1.1.-</ecNumber>
    </recommendedName>
    <alternativeName>
        <fullName evidence="3">NAD(P)H dehydrogenase, subunit J</fullName>
    </alternativeName>
    <alternativeName>
        <fullName evidence="3">NADH-plastoquinone oxidoreductase subunit J</fullName>
    </alternativeName>
    <alternativeName>
        <fullName evidence="3">NDH-1 subunit J</fullName>
        <shortName evidence="3">NDH-J</shortName>
    </alternativeName>
</protein>
<comment type="subcellular location">
    <subcellularLocation>
        <location evidence="3 5">Cellular thylakoid membrane</location>
        <topology evidence="3 5">Peripheral membrane protein</topology>
        <orientation evidence="3 5">Cytoplasmic side</orientation>
    </subcellularLocation>
</comment>
<comment type="similarity">
    <text evidence="1 3 4">Belongs to the complex I 30 kDa subunit family.</text>
</comment>
<evidence type="ECO:0000256" key="6">
    <source>
        <dbReference type="SAM" id="MobiDB-lite"/>
    </source>
</evidence>
<evidence type="ECO:0000259" key="7">
    <source>
        <dbReference type="Pfam" id="PF00329"/>
    </source>
</evidence>
<keyword evidence="3 5" id="KW-0472">Membrane</keyword>
<dbReference type="EMBL" id="JAHHIF010000040">
    <property type="protein sequence ID" value="MBW4547389.1"/>
    <property type="molecule type" value="Genomic_DNA"/>
</dbReference>
<dbReference type="PROSITE" id="PS00542">
    <property type="entry name" value="COMPLEX1_30K"/>
    <property type="match status" value="1"/>
</dbReference>
<feature type="region of interest" description="Disordered" evidence="6">
    <location>
        <begin position="1"/>
        <end position="28"/>
    </location>
</feature>
<gene>
    <name evidence="3" type="primary">ndhJ</name>
    <name evidence="8" type="ORF">KME25_23555</name>
</gene>
<evidence type="ECO:0000313" key="8">
    <source>
        <dbReference type="EMBL" id="MBW4547389.1"/>
    </source>
</evidence>
<keyword evidence="3 5" id="KW-0521">NADP</keyword>
<dbReference type="AlphaFoldDB" id="A0A951PRA7"/>
<evidence type="ECO:0000313" key="9">
    <source>
        <dbReference type="Proteomes" id="UP000753908"/>
    </source>
</evidence>
<reference evidence="8" key="2">
    <citation type="journal article" date="2022" name="Microbiol. Resour. Announc.">
        <title>Metagenome Sequencing to Explore Phylogenomics of Terrestrial Cyanobacteria.</title>
        <authorList>
            <person name="Ward R.D."/>
            <person name="Stajich J.E."/>
            <person name="Johansen J.R."/>
            <person name="Huntemann M."/>
            <person name="Clum A."/>
            <person name="Foster B."/>
            <person name="Foster B."/>
            <person name="Roux S."/>
            <person name="Palaniappan K."/>
            <person name="Varghese N."/>
            <person name="Mukherjee S."/>
            <person name="Reddy T.B.K."/>
            <person name="Daum C."/>
            <person name="Copeland A."/>
            <person name="Chen I.A."/>
            <person name="Ivanova N.N."/>
            <person name="Kyrpides N.C."/>
            <person name="Shapiro N."/>
            <person name="Eloe-Fadrosh E.A."/>
            <person name="Pietrasiak N."/>
        </authorList>
    </citation>
    <scope>NUCLEOTIDE SEQUENCE</scope>
    <source>
        <strain evidence="8">CPER-KK1</strain>
    </source>
</reference>
<keyword evidence="2 3" id="KW-0813">Transport</keyword>
<comment type="function">
    <text evidence="3 5">NDH-1 shuttles electrons from an unknown electron donor, via FMN and iron-sulfur (Fe-S) centers, to quinones in the respiratory and/or the photosynthetic chain. The immediate electron acceptor for the enzyme in this species is believed to be plastoquinone. Couples the redox reaction to proton translocation, and thus conserves the redox energy in a proton gradient. Cyanobacterial NDH-1 also plays a role in inorganic carbon-concentration.</text>
</comment>
<sequence>MAEEDSKQEATKGKDQGAGELSPTTSGESEIVEVGQVSQWLTENDFEHTALERDHLGVEIIKVEPEFLIPIATALYAYGFNYLQCQGGYDVGAGDNLVSFYHLIKLSDNADKPEEVRVKVFLPRENPKVPSVYWIWKSADWQERESYDMFGIIYEGHPNLKRILMPEDWVGWPLRKDYISPDFYELQDAY</sequence>
<comment type="catalytic activity">
    <reaction evidence="3 5">
        <text>a plastoquinone + NADH + (n+1) H(+)(in) = a plastoquinol + NAD(+) + n H(+)(out)</text>
        <dbReference type="Rhea" id="RHEA:42608"/>
        <dbReference type="Rhea" id="RHEA-COMP:9561"/>
        <dbReference type="Rhea" id="RHEA-COMP:9562"/>
        <dbReference type="ChEBI" id="CHEBI:15378"/>
        <dbReference type="ChEBI" id="CHEBI:17757"/>
        <dbReference type="ChEBI" id="CHEBI:57540"/>
        <dbReference type="ChEBI" id="CHEBI:57945"/>
        <dbReference type="ChEBI" id="CHEBI:62192"/>
    </reaction>
</comment>
<dbReference type="InterPro" id="IPR001268">
    <property type="entry name" value="NADH_UbQ_OxRdtase_30kDa_su"/>
</dbReference>
<dbReference type="InterPro" id="IPR020396">
    <property type="entry name" value="NADH_UbQ_OxRdtase_CS"/>
</dbReference>
<dbReference type="Proteomes" id="UP000753908">
    <property type="component" value="Unassembled WGS sequence"/>
</dbReference>
<feature type="compositionally biased region" description="Basic and acidic residues" evidence="6">
    <location>
        <begin position="1"/>
        <end position="17"/>
    </location>
</feature>
<keyword evidence="3 5" id="KW-0793">Thylakoid</keyword>
<keyword evidence="3 5" id="KW-0618">Plastoquinone</keyword>
<dbReference type="GO" id="GO:0031676">
    <property type="term" value="C:plasma membrane-derived thylakoid membrane"/>
    <property type="evidence" value="ECO:0007669"/>
    <property type="project" value="UniProtKB-SubCell"/>
</dbReference>
<evidence type="ECO:0000256" key="3">
    <source>
        <dbReference type="HAMAP-Rule" id="MF_01357"/>
    </source>
</evidence>
<feature type="domain" description="NADH:ubiquinone oxidoreductase 30kDa subunit" evidence="7">
    <location>
        <begin position="61"/>
        <end position="179"/>
    </location>
</feature>
<dbReference type="GO" id="GO:0048038">
    <property type="term" value="F:quinone binding"/>
    <property type="evidence" value="ECO:0007669"/>
    <property type="project" value="UniProtKB-UniRule"/>
</dbReference>
<evidence type="ECO:0000256" key="1">
    <source>
        <dbReference type="ARBA" id="ARBA00007569"/>
    </source>
</evidence>
<dbReference type="HAMAP" id="MF_01357">
    <property type="entry name" value="NDH1_NuoC"/>
    <property type="match status" value="1"/>
</dbReference>
<dbReference type="Gene3D" id="3.30.460.80">
    <property type="entry name" value="NADH:ubiquinone oxidoreductase, 30kDa subunit"/>
    <property type="match status" value="1"/>
</dbReference>
<dbReference type="GO" id="GO:0019684">
    <property type="term" value="P:photosynthesis, light reaction"/>
    <property type="evidence" value="ECO:0007669"/>
    <property type="project" value="UniProtKB-UniRule"/>
</dbReference>
<keyword evidence="3 5" id="KW-0874">Quinone</keyword>
<comment type="caution">
    <text evidence="8">The sequence shown here is derived from an EMBL/GenBank/DDBJ whole genome shotgun (WGS) entry which is preliminary data.</text>
</comment>
<dbReference type="EC" id="7.1.1.-" evidence="3"/>
<name>A0A951PRA7_9CYAN</name>
<dbReference type="PANTHER" id="PTHR10884:SF14">
    <property type="entry name" value="NADH DEHYDROGENASE [UBIQUINONE] IRON-SULFUR PROTEIN 3, MITOCHONDRIAL"/>
    <property type="match status" value="1"/>
</dbReference>
<dbReference type="InterPro" id="IPR010218">
    <property type="entry name" value="NADH_DH_suC"/>
</dbReference>
<reference evidence="8" key="1">
    <citation type="submission" date="2021-05" db="EMBL/GenBank/DDBJ databases">
        <authorList>
            <person name="Pietrasiak N."/>
            <person name="Ward R."/>
            <person name="Stajich J.E."/>
            <person name="Kurbessoian T."/>
        </authorList>
    </citation>
    <scope>NUCLEOTIDE SEQUENCE</scope>
    <source>
        <strain evidence="8">CPER-KK1</strain>
    </source>
</reference>
<proteinExistence type="inferred from homology"/>